<evidence type="ECO:0000313" key="2">
    <source>
        <dbReference type="Proteomes" id="UP000515728"/>
    </source>
</evidence>
<protein>
    <submittedName>
        <fullName evidence="1">Uncharacterized protein</fullName>
    </submittedName>
</protein>
<organism evidence="1 2">
    <name type="scientific">Pseudonocardia petroleophila</name>
    <dbReference type="NCBI Taxonomy" id="37331"/>
    <lineage>
        <taxon>Bacteria</taxon>
        <taxon>Bacillati</taxon>
        <taxon>Actinomycetota</taxon>
        <taxon>Actinomycetes</taxon>
        <taxon>Pseudonocardiales</taxon>
        <taxon>Pseudonocardiaceae</taxon>
        <taxon>Pseudonocardia</taxon>
    </lineage>
</organism>
<keyword evidence="2" id="KW-1185">Reference proteome</keyword>
<sequence length="124" mass="13565">MSTAETEEARPAVVSAEAGEQAWADTVRFQRWASPDHADFYALAAALVPTLYGLEDLANVLRQQVSRYADGRRVYDDTREIDPVARLADAAERLALLRDALASAHEHANGFWSAISHIGVEVTA</sequence>
<accession>A0A7G7MME2</accession>
<dbReference type="EMBL" id="CP060131">
    <property type="protein sequence ID" value="QNG53953.1"/>
    <property type="molecule type" value="Genomic_DNA"/>
</dbReference>
<proteinExistence type="predicted"/>
<dbReference type="KEGG" id="ppel:H6H00_08570"/>
<dbReference type="AlphaFoldDB" id="A0A7G7MME2"/>
<dbReference type="RefSeq" id="WP_185720778.1">
    <property type="nucleotide sequence ID" value="NZ_BAAAWI010000001.1"/>
</dbReference>
<reference evidence="1 2" key="1">
    <citation type="submission" date="2020-08" db="EMBL/GenBank/DDBJ databases">
        <authorList>
            <person name="Mo P."/>
        </authorList>
    </citation>
    <scope>NUCLEOTIDE SEQUENCE [LARGE SCALE GENOMIC DNA]</scope>
    <source>
        <strain evidence="1 2">CGMCC 4.1532</strain>
    </source>
</reference>
<dbReference type="Proteomes" id="UP000515728">
    <property type="component" value="Chromosome"/>
</dbReference>
<name>A0A7G7MME2_9PSEU</name>
<gene>
    <name evidence="1" type="ORF">H6H00_08570</name>
</gene>
<evidence type="ECO:0000313" key="1">
    <source>
        <dbReference type="EMBL" id="QNG53953.1"/>
    </source>
</evidence>